<name>A0ABR2JTT7_9EUKA</name>
<feature type="compositionally biased region" description="Basic and acidic residues" evidence="1">
    <location>
        <begin position="2122"/>
        <end position="2146"/>
    </location>
</feature>
<organism evidence="2 3">
    <name type="scientific">Tritrichomonas musculus</name>
    <dbReference type="NCBI Taxonomy" id="1915356"/>
    <lineage>
        <taxon>Eukaryota</taxon>
        <taxon>Metamonada</taxon>
        <taxon>Parabasalia</taxon>
        <taxon>Tritrichomonadida</taxon>
        <taxon>Tritrichomonadidae</taxon>
        <taxon>Tritrichomonas</taxon>
    </lineage>
</organism>
<dbReference type="CDD" id="cd06503">
    <property type="entry name" value="ATP-synt_Fo_b"/>
    <property type="match status" value="1"/>
</dbReference>
<feature type="compositionally biased region" description="Basic and acidic residues" evidence="1">
    <location>
        <begin position="4563"/>
        <end position="4575"/>
    </location>
</feature>
<evidence type="ECO:0000313" key="2">
    <source>
        <dbReference type="EMBL" id="KAK8881285.1"/>
    </source>
</evidence>
<feature type="compositionally biased region" description="Basic residues" evidence="1">
    <location>
        <begin position="4917"/>
        <end position="4928"/>
    </location>
</feature>
<feature type="compositionally biased region" description="Polar residues" evidence="1">
    <location>
        <begin position="2264"/>
        <end position="2286"/>
    </location>
</feature>
<evidence type="ECO:0000313" key="3">
    <source>
        <dbReference type="Proteomes" id="UP001470230"/>
    </source>
</evidence>
<feature type="compositionally biased region" description="Basic and acidic residues" evidence="1">
    <location>
        <begin position="285"/>
        <end position="299"/>
    </location>
</feature>
<feature type="compositionally biased region" description="Basic and acidic residues" evidence="1">
    <location>
        <begin position="2037"/>
        <end position="2058"/>
    </location>
</feature>
<feature type="compositionally biased region" description="Basic and acidic residues" evidence="1">
    <location>
        <begin position="348"/>
        <end position="426"/>
    </location>
</feature>
<feature type="compositionally biased region" description="Polar residues" evidence="1">
    <location>
        <begin position="1930"/>
        <end position="1960"/>
    </location>
</feature>
<comment type="caution">
    <text evidence="2">The sequence shown here is derived from an EMBL/GenBank/DDBJ whole genome shotgun (WGS) entry which is preliminary data.</text>
</comment>
<dbReference type="EMBL" id="JAPFFF010000010">
    <property type="protein sequence ID" value="KAK8881285.1"/>
    <property type="molecule type" value="Genomic_DNA"/>
</dbReference>
<proteinExistence type="predicted"/>
<feature type="compositionally biased region" description="Acidic residues" evidence="1">
    <location>
        <begin position="4935"/>
        <end position="4951"/>
    </location>
</feature>
<feature type="compositionally biased region" description="Polar residues" evidence="1">
    <location>
        <begin position="188"/>
        <end position="211"/>
    </location>
</feature>
<feature type="compositionally biased region" description="Basic and acidic residues" evidence="1">
    <location>
        <begin position="4886"/>
        <end position="4906"/>
    </location>
</feature>
<feature type="compositionally biased region" description="Basic and acidic residues" evidence="1">
    <location>
        <begin position="2287"/>
        <end position="2296"/>
    </location>
</feature>
<sequence>MTQVKIKLKASPFNSKIRIFAMAKTPADVIKGLNPRGNPRNYKSKQSPIIEDISSISNAFSHLHNDVETLLDKNTEEAKDAEIHDSELFKALLPLSQKYSRSQFFNDRIKNDLQRNRSSNDLFSTRKRHHRQRFTYDGPERSLVSPKPRHFSPNARYKRTIPLKLNNQRARRRSSITRSSLPVISLNHPRSNSVSDFNAKKSSSPQSNKSLHGSPVSRIPNNQDIPDLESRSILFDSKSKNANQEAQKKSNQSFPNENNQQNNDRKVIFDIDNNPTEKTQTTIKNDSKSPNKNSKKEQNKSQLNPSNSKSAASPKRRPTNQNDDKESIQNDKLNKSDKTNDQQQQKLSSKEVDLEDDKEKSGKLQKDAQKEGDALGAKLKEDEKKKAEKEEEAKKLAEKGKQSEAKELAEKEAELLAENERQKEAEQLPLNEQQKEAELIAENERQKEAELLAEKEKQKEAELLAEKEKEKEKIDVLNMTEFNDSCFLENEGLNSPLFVCTPYSSFLSVKAFSNQDSKTQKSQDDKDQTGQDDKSQTKDDKPSIIPLDDDELLKTDFNTSNFIYEPKDQMFKPSSLFEDRGLLNNEFSTINFTSEAKEKSNCSAGESFNVSSQKVNFFNKEASLKNKKKNVKKSSIKSENEHDLIKFDQSIQLDDSNRIIDGYERDQLNSYNLLLFKQDEFVIPQQTGKNDSPYNNFLREIENDSMSTIPTLFNALQISDFPSKTSQNEEDEEENNENEQIFDDEKRRNFLFQDRSANLLFGNSSKLFGFTNDFGDSVQTNVNEISMINEDAENIANRRERSISSFEYKLPTINDSMFLPLTFLNESKPMICDENGPLNQSQSSFQLTNEDPNNKDDFLVSCKDCEKEKMINDYKIEYSSFVNKSSSFVCQQKRSEYRIKTLDNSFVDLLQTASKFIDKGFNNNDDFECKQTYKFVDKNWVEDDFECKQTSKFIDDSLYNDFKLPKSVNIDYVNDDFRSDLSSNNIIQNDDFEILKPSQFIDNNYNKDFELPKTGEYTDYSTYNDDFEPKLSSQVIQNDDFQTQRSTQFIDHLCYSDFALSRYDKHIDNTAFNNNNNEFKSQLSSNRVKLDDFKVKRPSKFIDDNCSKDFELQKTAKIIVNDDDFTCKQTSNYTDLGNYNKDFTLPKTDDIFIDKRVSGNEFDIRQPTRIIAKDRFNDDFTCQKLPERIIIDNDFELPKLSRFVDTFFDKNDFEIPKSKAIQFSDDFTCQQTSKVIEDNDDLFQCQQSSEVNQQDCMKICNLDTVKDEYKVNIEEMTITCDNEIKEVNKESFTITNDNENNKPTDFVINSSDYHEEEKPRSLISESKEASSTISRNANNYTDTVKFYLFSNDDFQYNEFNAINETEYDQFLPTMNDKCFQSISFLSTPFTSDFIVKETPESSKLNSQVFNDDDFDLSSSKTTENNKIFNNDDFNLHHNDKIISTVQKNSFISDLSEGIDKKSIEKNEFKISDSSSYKEKSGKFTIEDSVYDSSMFNDMKIDNRNSYKEENHLLNDNFYTQSLCSNPTIQETSFLSEIKNESVINDDFCTPLFNETSFSANIQEFDLSINKKYTDDAEINFTCESDSYKDETQQQFNETDFNYVDNQNLSEFLTIQSSDKLFVTEETILNNNYNNNDYSIPSSFYNIANMIENRCIYNSNEHLFRLPRVKDAHLDTSNKMSTTDKGNLKSIMSSYSSIDISMNNSKLPKENEFNDSDVNKLKDNASSPVLEKGEYKEREKTFNVDKSKYKEPKDSKQVLKPNNFTNKSILVVNKKENYIDNKKYNDMTSPVDTKDYKDSKSPRQYVKTTNYKDLKSSNLVVKPNNYTNSSSLIIDEDDIHFVVKCNEMNCIIDDKNYKGNDVSKKILKPNKFTNRSKLVVDKKEKYLVDKKDEMTSNVDTKDYKESDESKHSLEQNNYKDPKFSKLVIRPNNYTNSSPSEQILKDNNNYNQTSKSKPVSKQENYKEKETSKNISNPENYKDSNASKNVAKDNNYKDSTKQKLLSKQDKYKDPNEANLASKDEDYKDSRSSKFLLKPSNYKESESSKVAEKDDNYKESETSKNVSKPESYKVSNSPKQIQQESNYKSSATQKSVVKGDNYRNSGSPKNVSEENNYKNLASSKNVRKDDYKDSDTLNNVLKEDDYKNDDGSMNVFEDENYTNSESLKNVLNDDDYKNSNSLKKVLNDDNYKNNSSSKNVSKGEKYKNKDSPMNVLNDDDYKNSNSLKNVQNDENYRNSSGPKTVSKGEKYKNKDNSKNVLNDDDYKNSNSLKNVQNDENYKNTSSSKTVSKCDKYKNNDSSKNVLNDRSYKNSGSSKNISKGEKYKNNDSSKNVLNDDEYKNNDSSKNVLNDDEYKNSNSLKNVLNDEYRNSNSSMNVFKDEEYKNSSGSMNALKNENYRNSSGSMNVLKDEEYRNSNSPMNILKDENYRNSSGSMNVLNDDEYKNSAISKNILDEDENYANSDTMKNVLNNEEYRESNPPEVVTRGVDYKEAGSPRLVTDKDSKYTNSSTPKRVAKPNNYTEQSSLNVEDDEKFAVDDYSEMTCFISTKNYKDKSPSKHVLKDNNYRDTNQSKRVLKQNNYKVLSPSNRIAKDNNYKDSTSSRHLLKDDNYKDSSPSRHVLRDNDYRDSSLSRSVLEDNDYKDSKPTKLVLKQGNYRDLNRSSHVLKDNNYRDLSPTGHVSQDNDYRDMSHSNFNNMSSLAIDEDDKYLANNYSDMTCFTNKYRDMSPSKRILSSGKYVNSSSFNINPSNKSMFNRYNDMMCFIDNNYYDCKHSAPSLPESFTCSFSLLRNNESPDSSKSLIKESNFEPLNTDDLTASDFSSMSTIDRSIYSFNNPSIMNMSDFNQIDSFDNFSLKLPSNNDKQFGQLSFKYEPYSSFTNELLRPRIDKEIPVSVSSNHLDGAEKADFLIPNQNVLKQDKNIPNMEFSLDPNEFRSISVFDIIKESNESKKIDQQPANQPSLSSNKCIINDNEFNLLVDQEQQFMNPTSSLSIKKDSHSLLSMNDFKCQKSIIEDRGFDFDINGIYIEEEEEELSESNDEATEIIISIISTKRENRRFQSNLPTMNDSMFNLKFICEEGKFISNVMKDDNIVPEGSNWTDKTTSYKDKEESYKVSNPFDKIMNDSSFKSVSFSCPMKVKSVTSIVPCDKKIKSVPNLTINPVIDDILINETEFKVSNIDDSQDLDEIFNYQKSEYHISSNDTEFNSVSLCVDPTSLKALPSLSTLSKEAQRSPSKSSMNEKQLNLSDYSTSSFMICRSVFLINNENDNEDQPDESTDAETSEEALLFRNIENGFMLSDRIFGPLKFECPMKPMKAESSSYIEECNEEDTKLQTQVKMPTIIPIDVADSINFDNETNQDKFTSSTTTFSNYGTRMISEETKAKIPQVNYKELPSVHEIGKLEEIKSKDILSSDMTIINNAGSESIFAKDKKVQFIEEVFDENEFLVYSPMNTSNVKSSSFVSRIQNPDKTVCSPSYIDLCNEERIRTNDMISFSSIAKQTNESKSTFLSSVSSFVTNPLLARIRTNDMNCLSIFSKKTDENKSALISSASSFVMDPLHARVPQNSMLSADNTKKNSEEEMKTNENARIRANEMNSLSPISKKTDENKSVLISSVSSFVMDPLHARVPHNSMLSEDNAKMNSEEEMKTNENARIRANEMNCLSPIAKKTNENKSALIFSVSSFVTDPLLARVPQNSMLSIGNVNANSEEGLKTNENASILSSDYFKSLTSSYIENNTLKNKSGFAVNNCTFTISKISSNISRETFDEIERIPSKSLEEGENASKVDIIFLNVSGSSYKCPSDPFSNNFNCISSSLLSKSLNLSTTFDNNNNNKSTSVVESAIKSVSFDNQEFFTISAIFPEKSTFMEDANNQSFGLLNSSADFIVNRVNDRQQSNDSATKTVINMSSLLISNSNYNISLPHSPAFSQLDEFKPYVIPRDPDKELVKGKRKRRDPNFEKFDVTIFGKNNAFISYVNDNNKQDEDSSSKTTKIDSSFLNVPKGATAQIKPQTDNNEATESEDNEKKSKEKEEDISYDILEYSEQEKLNPSQKKKTTKNEKENESLFENEYNYESENSIDMPNDKNNNKLNLLSEDTESNHSNAIDRKVKNNQTNQKESNDEKLPKIEEEEEETSEQSQVFQEDEETSEQKQQQSTPEETVQKSPTSESPNKEKTENESENDKVAMSDDWHLSSLSTEPEEKEKENTVDLPEEDKSKQEKVEDESSQHKEDSEEIEPIKEDKTKQEQESETKDDDQESKTKKLAELEKEKQEAEKLAELRKEKQEAENKAKKLAELEKEKQEAENKAKKLAEIEKEKQEAESKAKRLAEIEKEKQEAENKAKKLAELEKEKQEAESKAKRLAEIEKEKQEAENKAKKLAELEKEKQEAESKAKRLAEIEKEKQKTKEEKLAKDEKINKDKDQRHRLPMDKEQSENEEAKDRNLSPESGKATKDEAKAQNKASPADKSNDAKAADKEKEDFQSASSSIHPSEKESVKSENENEIESSEKSEDIKPRRRHRTQKKQPTEDNEEANKQQQEDQLLNKKNLQQQEIEKSRENDQKVSNLSPAQKEAKDPNKERSDNEIGSPDQNENDDLQQQRKKRRSRKKQFKDSNIFNFGSAENENEYEYNNSPQKEEGNNKEEGNEDDNNQEFPKFLPTLRRPKKKVQNNQAESKESENGNSEEAQQTKKKRRSRRKQIKDENAFDLDQEEKGKENESEDEDSQKNNNASPNTKQQKLEPTTKDSQNIANLSPTSKQQKKGEGIDDGIVKQIISSSSNKEKANSETDESQRTSENENENQENRPRRRLKSRRKQNKEPNIFDFDENDNEDEDRNNNNKEEENKNLDDSYPSKRKHNKPLTKKHFKDSNILNFGPPQAENDNEKDETVLQIIEIDSIKKTKGNETDHVEIEKETIDQTITSDTTKIRKKKKVVKTVKTHKENPNDQEDQNENENEPSTSDEESKKGKQSSRPKRKRKPKPQKENEEENNLQGLIQNVENDLPNFSLNQIDNPAPNKSMPHDIYLNFELLRKTVNDNNSPKPPPSREFSKTQPAPHIEVPTVRHTEPAPPLPLPKIPPNTSEEEEELEYDGDHNLITVTLNPKNVKFNKKSNQNSESQQNWPNLNEDYYQRNGKGHEKGGKKKGRRQRLRKDLDDQINTESRIDSLHHFIMSPLHNLQLMSPTRSEKFMRQLSTNEFQSISLPPLKSGEKIDYSIFFESIIFPISIQNEDVAKMIKPNMTFNECLLLAEQFIDDRLLPLKSNSIVFQQHLDDQGNFFSITLNGLIQTKNNFFEPVPINEVSFKINDKSRSRSKSKAKSKTVSVSVNVGNEKYVISTNDPQPLVSLLDHQSYGVLSVLKKSEIEYDNRNRDIFGVKISNTSQPSIHDDIESSDEKSFIQTSVIISPNLLVSISLLNSPHFPLKLVKKLFDSMIVLKYHIYVTRALFLAEAANVPSHLIFKRSSRHSRPLMLIFIAYGIKWIRNLISSLVKVKEIEIGRFLKLVLKALSKLPEESFFIIRTIVTLSFFTVGNGKSVFNLFLSFLSRVIREVVKVTKNEEEIDYNGDVMSNSQIIESIQLLFSNLLLQLENMDKSSDSSFVILIPFLSEILSKTPELNEKKKAVDLEEVKSFIENHEKEIEFDLMKFVDQPKSKNILSYSFAFNFQFLSELAD</sequence>
<feature type="compositionally biased region" description="Polar residues" evidence="1">
    <location>
        <begin position="302"/>
        <end position="311"/>
    </location>
</feature>
<feature type="compositionally biased region" description="Basic residues" evidence="1">
    <location>
        <begin position="4843"/>
        <end position="4856"/>
    </location>
</feature>
<feature type="region of interest" description="Disordered" evidence="1">
    <location>
        <begin position="5024"/>
        <end position="5078"/>
    </location>
</feature>
<feature type="compositionally biased region" description="Acidic residues" evidence="1">
    <location>
        <begin position="4814"/>
        <end position="4824"/>
    </location>
</feature>
<feature type="compositionally biased region" description="Basic and acidic residues" evidence="1">
    <location>
        <begin position="1987"/>
        <end position="2028"/>
    </location>
</feature>
<feature type="compositionally biased region" description="Basic and acidic residues" evidence="1">
    <location>
        <begin position="2603"/>
        <end position="2626"/>
    </location>
</feature>
<feature type="compositionally biased region" description="Basic and acidic residues" evidence="1">
    <location>
        <begin position="4250"/>
        <end position="4450"/>
    </location>
</feature>
<feature type="region of interest" description="Disordered" evidence="1">
    <location>
        <begin position="2485"/>
        <end position="2524"/>
    </location>
</feature>
<feature type="compositionally biased region" description="Polar residues" evidence="1">
    <location>
        <begin position="2219"/>
        <end position="2239"/>
    </location>
</feature>
<feature type="region of interest" description="Disordered" evidence="1">
    <location>
        <begin position="515"/>
        <end position="546"/>
    </location>
</feature>
<feature type="compositionally biased region" description="Basic residues" evidence="1">
    <location>
        <begin position="4957"/>
        <end position="4970"/>
    </location>
</feature>
<feature type="compositionally biased region" description="Basic and acidic residues" evidence="1">
    <location>
        <begin position="1898"/>
        <end position="1922"/>
    </location>
</feature>
<feature type="compositionally biased region" description="Low complexity" evidence="1">
    <location>
        <begin position="4143"/>
        <end position="4152"/>
    </location>
</feature>
<feature type="compositionally biased region" description="Basic and acidic residues" evidence="1">
    <location>
        <begin position="4111"/>
        <end position="4120"/>
    </location>
</feature>
<feature type="compositionally biased region" description="Basic and acidic residues" evidence="1">
    <location>
        <begin position="2317"/>
        <end position="2326"/>
    </location>
</feature>
<feature type="compositionally biased region" description="Low complexity" evidence="1">
    <location>
        <begin position="4531"/>
        <end position="4543"/>
    </location>
</feature>
<feature type="compositionally biased region" description="Polar residues" evidence="1">
    <location>
        <begin position="4717"/>
        <end position="4727"/>
    </location>
</feature>
<feature type="compositionally biased region" description="Polar residues" evidence="1">
    <location>
        <begin position="2383"/>
        <end position="2402"/>
    </location>
</feature>
<feature type="region of interest" description="Disordered" evidence="1">
    <location>
        <begin position="5096"/>
        <end position="5145"/>
    </location>
</feature>
<feature type="region of interest" description="Disordered" evidence="1">
    <location>
        <begin position="2588"/>
        <end position="2626"/>
    </location>
</feature>
<feature type="region of interest" description="Disordered" evidence="1">
    <location>
        <begin position="2665"/>
        <end position="2685"/>
    </location>
</feature>
<reference evidence="2 3" key="1">
    <citation type="submission" date="2024-04" db="EMBL/GenBank/DDBJ databases">
        <title>Tritrichomonas musculus Genome.</title>
        <authorList>
            <person name="Alves-Ferreira E."/>
            <person name="Grigg M."/>
            <person name="Lorenzi H."/>
            <person name="Galac M."/>
        </authorList>
    </citation>
    <scope>NUCLEOTIDE SEQUENCE [LARGE SCALE GENOMIC DNA]</scope>
    <source>
        <strain evidence="2 3">EAF2021</strain>
    </source>
</reference>
<feature type="compositionally biased region" description="Basic residues" evidence="1">
    <location>
        <begin position="4796"/>
        <end position="4806"/>
    </location>
</feature>
<feature type="compositionally biased region" description="Basic and acidic residues" evidence="1">
    <location>
        <begin position="518"/>
        <end position="542"/>
    </location>
</feature>
<protein>
    <submittedName>
        <fullName evidence="2">Uncharacterized protein</fullName>
    </submittedName>
</protein>
<feature type="region of interest" description="Disordered" evidence="1">
    <location>
        <begin position="723"/>
        <end position="744"/>
    </location>
</feature>
<feature type="region of interest" description="Disordered" evidence="1">
    <location>
        <begin position="1705"/>
        <end position="1743"/>
    </location>
</feature>
<feature type="compositionally biased region" description="Basic and acidic residues" evidence="1">
    <location>
        <begin position="4482"/>
        <end position="4506"/>
    </location>
</feature>
<feature type="compositionally biased region" description="Basic residues" evidence="1">
    <location>
        <begin position="4680"/>
        <end position="4690"/>
    </location>
</feature>
<feature type="compositionally biased region" description="Polar residues" evidence="1">
    <location>
        <begin position="4735"/>
        <end position="4748"/>
    </location>
</feature>
<feature type="compositionally biased region" description="Basic and acidic residues" evidence="1">
    <location>
        <begin position="4017"/>
        <end position="4027"/>
    </location>
</feature>
<feature type="compositionally biased region" description="Basic and acidic residues" evidence="1">
    <location>
        <begin position="2485"/>
        <end position="2502"/>
    </location>
</feature>
<feature type="compositionally biased region" description="Basic and acidic residues" evidence="1">
    <location>
        <begin position="4459"/>
        <end position="4473"/>
    </location>
</feature>
<feature type="compositionally biased region" description="Polar residues" evidence="1">
    <location>
        <begin position="5100"/>
        <end position="5113"/>
    </location>
</feature>
<feature type="compositionally biased region" description="Basic and acidic residues" evidence="1">
    <location>
        <begin position="322"/>
        <end position="340"/>
    </location>
</feature>
<feature type="region of interest" description="Disordered" evidence="1">
    <location>
        <begin position="3973"/>
        <end position="4983"/>
    </location>
</feature>
<feature type="compositionally biased region" description="Basic and acidic residues" evidence="1">
    <location>
        <begin position="2197"/>
        <end position="2206"/>
    </location>
</feature>
<feature type="compositionally biased region" description="Polar residues" evidence="1">
    <location>
        <begin position="2059"/>
        <end position="2091"/>
    </location>
</feature>
<feature type="compositionally biased region" description="Basic and acidic residues" evidence="1">
    <location>
        <begin position="4163"/>
        <end position="4184"/>
    </location>
</feature>
<feature type="region of interest" description="Disordered" evidence="1">
    <location>
        <begin position="240"/>
        <end position="437"/>
    </location>
</feature>
<accession>A0ABR2JTT7</accession>
<feature type="compositionally biased region" description="Polar residues" evidence="1">
    <location>
        <begin position="1970"/>
        <end position="1985"/>
    </location>
</feature>
<feature type="compositionally biased region" description="Basic and acidic residues" evidence="1">
    <location>
        <begin position="1730"/>
        <end position="1743"/>
    </location>
</feature>
<feature type="compositionally biased region" description="Basic and acidic residues" evidence="1">
    <location>
        <begin position="2242"/>
        <end position="2253"/>
    </location>
</feature>
<feature type="compositionally biased region" description="Pro residues" evidence="1">
    <location>
        <begin position="5057"/>
        <end position="5067"/>
    </location>
</feature>
<keyword evidence="3" id="KW-1185">Reference proteome</keyword>
<feature type="compositionally biased region" description="Basic and acidic residues" evidence="1">
    <location>
        <begin position="4544"/>
        <end position="4553"/>
    </location>
</feature>
<feature type="region of interest" description="Disordered" evidence="1">
    <location>
        <begin position="1898"/>
        <end position="2402"/>
    </location>
</feature>
<feature type="compositionally biased region" description="Basic and acidic residues" evidence="1">
    <location>
        <begin position="4825"/>
        <end position="4842"/>
    </location>
</feature>
<dbReference type="Proteomes" id="UP001470230">
    <property type="component" value="Unassembled WGS sequence"/>
</dbReference>
<feature type="compositionally biased region" description="Basic residues" evidence="1">
    <location>
        <begin position="5129"/>
        <end position="5139"/>
    </location>
</feature>
<feature type="compositionally biased region" description="Polar residues" evidence="1">
    <location>
        <begin position="273"/>
        <end position="283"/>
    </location>
</feature>
<feature type="compositionally biased region" description="Basic and acidic residues" evidence="1">
    <location>
        <begin position="1706"/>
        <end position="1722"/>
    </location>
</feature>
<feature type="region of interest" description="Disordered" evidence="1">
    <location>
        <begin position="116"/>
        <end position="227"/>
    </location>
</feature>
<feature type="compositionally biased region" description="Basic and acidic residues" evidence="1">
    <location>
        <begin position="4192"/>
        <end position="4243"/>
    </location>
</feature>
<evidence type="ECO:0000256" key="1">
    <source>
        <dbReference type="SAM" id="MobiDB-lite"/>
    </source>
</evidence>
<feature type="compositionally biased region" description="Basic and acidic residues" evidence="1">
    <location>
        <begin position="4770"/>
        <end position="4786"/>
    </location>
</feature>
<feature type="compositionally biased region" description="Polar residues" evidence="1">
    <location>
        <begin position="240"/>
        <end position="262"/>
    </location>
</feature>
<feature type="compositionally biased region" description="Basic and acidic residues" evidence="1">
    <location>
        <begin position="4626"/>
        <end position="4635"/>
    </location>
</feature>
<feature type="compositionally biased region" description="Basic residues" evidence="1">
    <location>
        <begin position="4591"/>
        <end position="4601"/>
    </location>
</feature>
<gene>
    <name evidence="2" type="ORF">M9Y10_004019</name>
</gene>
<feature type="compositionally biased region" description="Acidic residues" evidence="1">
    <location>
        <begin position="728"/>
        <end position="742"/>
    </location>
</feature>